<accession>A0A942UKR0</accession>
<evidence type="ECO:0000313" key="4">
    <source>
        <dbReference type="EMBL" id="MBS4223225.1"/>
    </source>
</evidence>
<dbReference type="InterPro" id="IPR006976">
    <property type="entry name" value="VanZ-like"/>
</dbReference>
<feature type="transmembrane region" description="Helical" evidence="1">
    <location>
        <begin position="47"/>
        <end position="71"/>
    </location>
</feature>
<feature type="chain" id="PRO_5038993200" evidence="2">
    <location>
        <begin position="24"/>
        <end position="133"/>
    </location>
</feature>
<feature type="signal peptide" evidence="2">
    <location>
        <begin position="1"/>
        <end position="23"/>
    </location>
</feature>
<keyword evidence="1" id="KW-0472">Membrane</keyword>
<keyword evidence="1" id="KW-1133">Transmembrane helix</keyword>
<comment type="caution">
    <text evidence="4">The sequence shown here is derived from an EMBL/GenBank/DDBJ whole genome shotgun (WGS) entry which is preliminary data.</text>
</comment>
<feature type="transmembrane region" description="Helical" evidence="1">
    <location>
        <begin position="78"/>
        <end position="99"/>
    </location>
</feature>
<feature type="transmembrane region" description="Helical" evidence="1">
    <location>
        <begin position="111"/>
        <end position="128"/>
    </location>
</feature>
<reference evidence="4 5" key="1">
    <citation type="submission" date="2021-05" db="EMBL/GenBank/DDBJ databases">
        <title>Novel Bacillus species.</title>
        <authorList>
            <person name="Liu G."/>
        </authorList>
    </citation>
    <scope>NUCLEOTIDE SEQUENCE [LARGE SCALE GENOMIC DNA]</scope>
    <source>
        <strain evidence="4 5">FJAT-49682</strain>
    </source>
</reference>
<sequence>MKKRHFWLAAAIIWCAAIFIATASPSSTGGNTQLLIEKFLQLSADQAALLNFIFRKFVHLSAFGLLAILFYNSFEKRNFFLAWMITTLYAATDEIHQVFVPSRTGSVVDVGIDSLGALIALLLLKFYIAKKKG</sequence>
<evidence type="ECO:0000256" key="2">
    <source>
        <dbReference type="SAM" id="SignalP"/>
    </source>
</evidence>
<evidence type="ECO:0000259" key="3">
    <source>
        <dbReference type="Pfam" id="PF04892"/>
    </source>
</evidence>
<evidence type="ECO:0000256" key="1">
    <source>
        <dbReference type="SAM" id="Phobius"/>
    </source>
</evidence>
<dbReference type="Pfam" id="PF04892">
    <property type="entry name" value="VanZ"/>
    <property type="match status" value="1"/>
</dbReference>
<dbReference type="Proteomes" id="UP000676456">
    <property type="component" value="Unassembled WGS sequence"/>
</dbReference>
<keyword evidence="1" id="KW-0812">Transmembrane</keyword>
<keyword evidence="5" id="KW-1185">Reference proteome</keyword>
<name>A0A942UKR0_9BACI</name>
<evidence type="ECO:0000313" key="5">
    <source>
        <dbReference type="Proteomes" id="UP000676456"/>
    </source>
</evidence>
<dbReference type="EMBL" id="JAGYPN010000002">
    <property type="protein sequence ID" value="MBS4223225.1"/>
    <property type="molecule type" value="Genomic_DNA"/>
</dbReference>
<protein>
    <submittedName>
        <fullName evidence="4">VanZ family protein</fullName>
    </submittedName>
</protein>
<keyword evidence="2" id="KW-0732">Signal</keyword>
<dbReference type="NCBIfam" id="NF037970">
    <property type="entry name" value="vanZ_1"/>
    <property type="match status" value="1"/>
</dbReference>
<feature type="domain" description="VanZ-like" evidence="3">
    <location>
        <begin position="8"/>
        <end position="126"/>
    </location>
</feature>
<dbReference type="RefSeq" id="WP_213098256.1">
    <property type="nucleotide sequence ID" value="NZ_JAGYPN010000002.1"/>
</dbReference>
<organism evidence="4 5">
    <name type="scientific">Lederbergia citrea</name>
    <dbReference type="NCBI Taxonomy" id="2833581"/>
    <lineage>
        <taxon>Bacteria</taxon>
        <taxon>Bacillati</taxon>
        <taxon>Bacillota</taxon>
        <taxon>Bacilli</taxon>
        <taxon>Bacillales</taxon>
        <taxon>Bacillaceae</taxon>
        <taxon>Lederbergia</taxon>
    </lineage>
</organism>
<gene>
    <name evidence="4" type="ORF">KHA91_10765</name>
</gene>
<proteinExistence type="predicted"/>
<dbReference type="AlphaFoldDB" id="A0A942UKR0"/>